<accession>A0A7X3LVE8</accession>
<evidence type="ECO:0000259" key="1">
    <source>
        <dbReference type="Pfam" id="PF18551"/>
    </source>
</evidence>
<dbReference type="EMBL" id="WUMV01000006">
    <property type="protein sequence ID" value="MXN65832.1"/>
    <property type="molecule type" value="Genomic_DNA"/>
</dbReference>
<dbReference type="InterPro" id="IPR040572">
    <property type="entry name" value="TackOD1"/>
</dbReference>
<sequence>MSKSEAVNAYAIYETQDAVQGAVTAANSARPKDSSAHAKILDDAKILCFAPERLAASLPTFGRLRFVTDRASHFDLIIAETEDDIGDFETFVAQSGNPAAPLIAFSQDFGERADFVLKDPSPNALVSAITSLLPIYARLVELPAIPRGVDRNGLLALSLAYTRERKIGAEWRPEHAEAIGYPLLRGMDNPRPVLERLADAGLLERQFCQRLHLCRHCNSSRIFAREVCISCRSSNLTESALVHHYACGTQASQTDFEQREGYVCPKCNKKLRHYGVDYDKPGAVFSCGCCGASMAEPDVGFTCSGCGGYTCGEESETRDWYHYSLLPDGLAALRAGKLPRTGFDDGQSGRLSLRDFKLITQSRLRDMRRHGRPMSVLKLDFDTADLEERIGRRGMLNVCAFALEIAVQDFHESDVTTSLPRGLAVCLADTDAAGAADVGEGIMAKLRAAVGVTMNIDTKVFEGEQIDGLLKELCGC</sequence>
<dbReference type="Pfam" id="PF18551">
    <property type="entry name" value="TackOD1"/>
    <property type="match status" value="1"/>
</dbReference>
<dbReference type="RefSeq" id="WP_160776083.1">
    <property type="nucleotide sequence ID" value="NZ_WUMV01000006.1"/>
</dbReference>
<evidence type="ECO:0000313" key="2">
    <source>
        <dbReference type="EMBL" id="MXN65832.1"/>
    </source>
</evidence>
<reference evidence="2 3" key="1">
    <citation type="submission" date="2019-12" db="EMBL/GenBank/DDBJ databases">
        <authorList>
            <person name="Li M."/>
        </authorList>
    </citation>
    <scope>NUCLEOTIDE SEQUENCE [LARGE SCALE GENOMIC DNA]</scope>
    <source>
        <strain evidence="2 3">GBMRC 2046</strain>
    </source>
</reference>
<name>A0A7X3LVE8_9HYPH</name>
<keyword evidence="3" id="KW-1185">Reference proteome</keyword>
<dbReference type="AlphaFoldDB" id="A0A7X3LVE8"/>
<evidence type="ECO:0000313" key="3">
    <source>
        <dbReference type="Proteomes" id="UP000433101"/>
    </source>
</evidence>
<organism evidence="2 3">
    <name type="scientific">Stappia sediminis</name>
    <dbReference type="NCBI Taxonomy" id="2692190"/>
    <lineage>
        <taxon>Bacteria</taxon>
        <taxon>Pseudomonadati</taxon>
        <taxon>Pseudomonadota</taxon>
        <taxon>Alphaproteobacteria</taxon>
        <taxon>Hyphomicrobiales</taxon>
        <taxon>Stappiaceae</taxon>
        <taxon>Stappia</taxon>
    </lineage>
</organism>
<dbReference type="Proteomes" id="UP000433101">
    <property type="component" value="Unassembled WGS sequence"/>
</dbReference>
<gene>
    <name evidence="2" type="ORF">GR183_13035</name>
</gene>
<feature type="domain" description="Thaumarchaeal output" evidence="1">
    <location>
        <begin position="157"/>
        <end position="325"/>
    </location>
</feature>
<protein>
    <recommendedName>
        <fullName evidence="1">Thaumarchaeal output domain-containing protein</fullName>
    </recommendedName>
</protein>
<proteinExistence type="predicted"/>
<comment type="caution">
    <text evidence="2">The sequence shown here is derived from an EMBL/GenBank/DDBJ whole genome shotgun (WGS) entry which is preliminary data.</text>
</comment>